<accession>A0A4R7I5L7</accession>
<sequence>MEIRESSPVSRRRDTGATLVEVVIGVVLLGMVLTVVLGASQASIIGTRLERDHAKSYQWLQSANGVLQAAERVSCDYDPANVPEDAAFSSGEEKVRLTYQQTIRDGVVNPPEWADYQLTVLYPVMVWDGSSYWEPASAPEPCYDYAGYLLQLVTMQVTSPDGEIIETIQVVKRD</sequence>
<evidence type="ECO:0000313" key="2">
    <source>
        <dbReference type="EMBL" id="TDT18574.1"/>
    </source>
</evidence>
<keyword evidence="1" id="KW-1133">Transmembrane helix</keyword>
<proteinExistence type="predicted"/>
<reference evidence="2 3" key="1">
    <citation type="submission" date="2019-03" db="EMBL/GenBank/DDBJ databases">
        <title>Sequencing the genomes of 1000 actinobacteria strains.</title>
        <authorList>
            <person name="Klenk H.-P."/>
        </authorList>
    </citation>
    <scope>NUCLEOTIDE SEQUENCE [LARGE SCALE GENOMIC DNA]</scope>
    <source>
        <strain evidence="2 3">DSM 18936</strain>
    </source>
</reference>
<protein>
    <recommendedName>
        <fullName evidence="4">Prepilin-type N-terminal cleavage/methylation domain-containing protein</fullName>
    </recommendedName>
</protein>
<evidence type="ECO:0000313" key="3">
    <source>
        <dbReference type="Proteomes" id="UP000294558"/>
    </source>
</evidence>
<feature type="transmembrane region" description="Helical" evidence="1">
    <location>
        <begin position="20"/>
        <end position="39"/>
    </location>
</feature>
<keyword evidence="1" id="KW-0812">Transmembrane</keyword>
<gene>
    <name evidence="2" type="ORF">BDK89_4198</name>
</gene>
<comment type="caution">
    <text evidence="2">The sequence shown here is derived from an EMBL/GenBank/DDBJ whole genome shotgun (WGS) entry which is preliminary data.</text>
</comment>
<dbReference type="Proteomes" id="UP000294558">
    <property type="component" value="Unassembled WGS sequence"/>
</dbReference>
<evidence type="ECO:0000256" key="1">
    <source>
        <dbReference type="SAM" id="Phobius"/>
    </source>
</evidence>
<keyword evidence="3" id="KW-1185">Reference proteome</keyword>
<dbReference type="EMBL" id="SOAU01000001">
    <property type="protein sequence ID" value="TDT18574.1"/>
    <property type="molecule type" value="Genomic_DNA"/>
</dbReference>
<evidence type="ECO:0008006" key="4">
    <source>
        <dbReference type="Google" id="ProtNLM"/>
    </source>
</evidence>
<keyword evidence="1" id="KW-0472">Membrane</keyword>
<organism evidence="2 3">
    <name type="scientific">Ilumatobacter fluminis</name>
    <dbReference type="NCBI Taxonomy" id="467091"/>
    <lineage>
        <taxon>Bacteria</taxon>
        <taxon>Bacillati</taxon>
        <taxon>Actinomycetota</taxon>
        <taxon>Acidimicrobiia</taxon>
        <taxon>Acidimicrobiales</taxon>
        <taxon>Ilumatobacteraceae</taxon>
        <taxon>Ilumatobacter</taxon>
    </lineage>
</organism>
<dbReference type="AlphaFoldDB" id="A0A4R7I5L7"/>
<name>A0A4R7I5L7_9ACTN</name>